<dbReference type="InterPro" id="IPR000917">
    <property type="entry name" value="Sulfatase_N"/>
</dbReference>
<dbReference type="Gene3D" id="3.40.720.10">
    <property type="entry name" value="Alkaline Phosphatase, subunit A"/>
    <property type="match status" value="1"/>
</dbReference>
<dbReference type="AlphaFoldDB" id="A0A3D4S4F0"/>
<evidence type="ECO:0000256" key="4">
    <source>
        <dbReference type="ARBA" id="ARBA00022692"/>
    </source>
</evidence>
<evidence type="ECO:0000256" key="5">
    <source>
        <dbReference type="ARBA" id="ARBA00022989"/>
    </source>
</evidence>
<dbReference type="InterPro" id="IPR017850">
    <property type="entry name" value="Alkaline_phosphatase_core_sf"/>
</dbReference>
<dbReference type="Pfam" id="PF00884">
    <property type="entry name" value="Sulfatase"/>
    <property type="match status" value="1"/>
</dbReference>
<feature type="domain" description="Sulfatase N-terminal" evidence="8">
    <location>
        <begin position="284"/>
        <end position="575"/>
    </location>
</feature>
<evidence type="ECO:0000313" key="9">
    <source>
        <dbReference type="EMBL" id="HCS93715.1"/>
    </source>
</evidence>
<sequence length="630" mass="71287">MIFPLVLFGLFVAGYCYCRSIPDLKRESVNRSEKVEQLKMAQGKRITWSIFKGVIFSGIATSLTLVLVRFFGYPYSKALFLTLKRGYPFRPTYVLLTLSLIITLLLVVLFEDRRASGKIRRRDSNFSIFNTVTHTIAVLLVVCSIFIAYSGGWLVFNFGGVSIDQVVYAIVQPLSGTDPEQIKTFIKLVVIPGAALSYLLIVGVIVLHRYKFTRLVLPNFGPRAIIYTARVIGAFAILGFGVFYSVSKLGYQEVKAYFFENSTLFNDYYVEPTTVALEFPDKPKNLIYIFLESMETTYLSTELGGQQPENLLPNLTKVIQEEGINFSNNDLIGGAYQTTGTGFTVGGMVAQTAGVPLNFSDHNTYGKTVPFLPGAYSLGEILNKQGYNQRLFFGSGADFAGRDKYFTQHGDYKIEDYYYAKEEGWIPEDYHVWWGYEDEKLFEFAKASVAELNQEEKPFNFTMLTADTHFEDGYLSENNPQEFGDQYSNVIAFSDQQLGDFLNWLKEQPFYEDTVVVISGDHLSMDRDYFNSIAPDYKRSVLNLILNSETEAVTTTNRTYTTMDLYPTTLAAMGIKITGDRMGLGTNLFSDKPTLSEEIGYDTLNDELGKRSNYYDLKIMKGTNFELLQE</sequence>
<feature type="transmembrane region" description="Helical" evidence="7">
    <location>
        <begin position="92"/>
        <end position="110"/>
    </location>
</feature>
<evidence type="ECO:0000256" key="2">
    <source>
        <dbReference type="ARBA" id="ARBA00004936"/>
    </source>
</evidence>
<feature type="transmembrane region" description="Helical" evidence="7">
    <location>
        <begin position="131"/>
        <end position="156"/>
    </location>
</feature>
<reference evidence="9 10" key="1">
    <citation type="journal article" date="2018" name="Nat. Biotechnol.">
        <title>A standardized bacterial taxonomy based on genome phylogeny substantially revises the tree of life.</title>
        <authorList>
            <person name="Parks D.H."/>
            <person name="Chuvochina M."/>
            <person name="Waite D.W."/>
            <person name="Rinke C."/>
            <person name="Skarshewski A."/>
            <person name="Chaumeil P.A."/>
            <person name="Hugenholtz P."/>
        </authorList>
    </citation>
    <scope>NUCLEOTIDE SEQUENCE [LARGE SCALE GENOMIC DNA]</scope>
    <source>
        <strain evidence="9">UBA11306</strain>
    </source>
</reference>
<evidence type="ECO:0000256" key="1">
    <source>
        <dbReference type="ARBA" id="ARBA00004651"/>
    </source>
</evidence>
<keyword evidence="4 7" id="KW-0812">Transmembrane</keyword>
<proteinExistence type="predicted"/>
<evidence type="ECO:0000256" key="7">
    <source>
        <dbReference type="SAM" id="Phobius"/>
    </source>
</evidence>
<name>A0A3D4S4F0_9ENTE</name>
<comment type="subcellular location">
    <subcellularLocation>
        <location evidence="1">Cell membrane</location>
        <topology evidence="1">Multi-pass membrane protein</topology>
    </subcellularLocation>
</comment>
<feature type="transmembrane region" description="Helical" evidence="7">
    <location>
        <begin position="227"/>
        <end position="246"/>
    </location>
</feature>
<dbReference type="PANTHER" id="PTHR47371:SF3">
    <property type="entry name" value="PHOSPHOGLYCEROL TRANSFERASE I"/>
    <property type="match status" value="1"/>
</dbReference>
<feature type="transmembrane region" description="Helical" evidence="7">
    <location>
        <begin position="185"/>
        <end position="207"/>
    </location>
</feature>
<dbReference type="GO" id="GO:0005886">
    <property type="term" value="C:plasma membrane"/>
    <property type="evidence" value="ECO:0007669"/>
    <property type="project" value="UniProtKB-SubCell"/>
</dbReference>
<comment type="caution">
    <text evidence="9">The sequence shown here is derived from an EMBL/GenBank/DDBJ whole genome shotgun (WGS) entry which is preliminary data.</text>
</comment>
<keyword evidence="3" id="KW-1003">Cell membrane</keyword>
<dbReference type="SUPFAM" id="SSF53649">
    <property type="entry name" value="Alkaline phosphatase-like"/>
    <property type="match status" value="1"/>
</dbReference>
<dbReference type="STRING" id="1121105.GCA_000421665_01284"/>
<dbReference type="InterPro" id="IPR050448">
    <property type="entry name" value="OpgB/LTA_synthase_biosynth"/>
</dbReference>
<dbReference type="Proteomes" id="UP000262195">
    <property type="component" value="Unassembled WGS sequence"/>
</dbReference>
<evidence type="ECO:0000259" key="8">
    <source>
        <dbReference type="Pfam" id="PF00884"/>
    </source>
</evidence>
<evidence type="ECO:0000313" key="10">
    <source>
        <dbReference type="Proteomes" id="UP000262195"/>
    </source>
</evidence>
<comment type="pathway">
    <text evidence="2">Cell wall biogenesis; lipoteichoic acid biosynthesis.</text>
</comment>
<protein>
    <submittedName>
        <fullName evidence="9">LTA synthase family protein</fullName>
    </submittedName>
</protein>
<keyword evidence="5 7" id="KW-1133">Transmembrane helix</keyword>
<evidence type="ECO:0000256" key="3">
    <source>
        <dbReference type="ARBA" id="ARBA00022475"/>
    </source>
</evidence>
<feature type="transmembrane region" description="Helical" evidence="7">
    <location>
        <begin position="6"/>
        <end position="25"/>
    </location>
</feature>
<dbReference type="CDD" id="cd16015">
    <property type="entry name" value="LTA_synthase"/>
    <property type="match status" value="1"/>
</dbReference>
<keyword evidence="6 7" id="KW-0472">Membrane</keyword>
<gene>
    <name evidence="9" type="ORF">DIW15_03265</name>
</gene>
<organism evidence="9 10">
    <name type="scientific">Bavariicoccus seileri</name>
    <dbReference type="NCBI Taxonomy" id="549685"/>
    <lineage>
        <taxon>Bacteria</taxon>
        <taxon>Bacillati</taxon>
        <taxon>Bacillota</taxon>
        <taxon>Bacilli</taxon>
        <taxon>Lactobacillales</taxon>
        <taxon>Enterococcaceae</taxon>
        <taxon>Bavariicoccus</taxon>
    </lineage>
</organism>
<dbReference type="PANTHER" id="PTHR47371">
    <property type="entry name" value="LIPOTEICHOIC ACID SYNTHASE"/>
    <property type="match status" value="1"/>
</dbReference>
<accession>A0A3D4S4F0</accession>
<feature type="transmembrane region" description="Helical" evidence="7">
    <location>
        <begin position="46"/>
        <end position="72"/>
    </location>
</feature>
<evidence type="ECO:0000256" key="6">
    <source>
        <dbReference type="ARBA" id="ARBA00023136"/>
    </source>
</evidence>
<dbReference type="EMBL" id="DQHO01000020">
    <property type="protein sequence ID" value="HCS93715.1"/>
    <property type="molecule type" value="Genomic_DNA"/>
</dbReference>